<organism evidence="2 3">
    <name type="scientific">Acropora cervicornis</name>
    <name type="common">Staghorn coral</name>
    <dbReference type="NCBI Taxonomy" id="6130"/>
    <lineage>
        <taxon>Eukaryota</taxon>
        <taxon>Metazoa</taxon>
        <taxon>Cnidaria</taxon>
        <taxon>Anthozoa</taxon>
        <taxon>Hexacorallia</taxon>
        <taxon>Scleractinia</taxon>
        <taxon>Astrocoeniina</taxon>
        <taxon>Acroporidae</taxon>
        <taxon>Acropora</taxon>
    </lineage>
</organism>
<evidence type="ECO:0000313" key="2">
    <source>
        <dbReference type="EMBL" id="KAK2560555.1"/>
    </source>
</evidence>
<name>A0AAD9V4M6_ACRCE</name>
<evidence type="ECO:0000313" key="3">
    <source>
        <dbReference type="Proteomes" id="UP001249851"/>
    </source>
</evidence>
<accession>A0AAD9V4M6</accession>
<dbReference type="AlphaFoldDB" id="A0AAD9V4M6"/>
<gene>
    <name evidence="2" type="ORF">P5673_016922</name>
</gene>
<keyword evidence="1" id="KW-0472">Membrane</keyword>
<sequence>MSQTSGFSQILRSSKLRKGLHVAAIVFGFLSIGGCFVLASLTYILFGDCENCSSNANDREMVRVMRIFATVLFLLGILLIALSLCCKGNGNSLTPSQVVVSSVPAEDMEKTPAPVLGNSHAPHRHAFAEEESTNSPALRPIRTTVENIDETENSVAENAGFWTEEIDGPLTPPPSYEEALVMRWPVVVVKENGSHSSDDDAHSVDTGF</sequence>
<reference evidence="2" key="2">
    <citation type="journal article" date="2023" name="Science">
        <title>Genomic signatures of disease resistance in endangered staghorn corals.</title>
        <authorList>
            <person name="Vollmer S.V."/>
            <person name="Selwyn J.D."/>
            <person name="Despard B.A."/>
            <person name="Roesel C.L."/>
        </authorList>
    </citation>
    <scope>NUCLEOTIDE SEQUENCE</scope>
    <source>
        <strain evidence="2">K2</strain>
    </source>
</reference>
<comment type="caution">
    <text evidence="2">The sequence shown here is derived from an EMBL/GenBank/DDBJ whole genome shotgun (WGS) entry which is preliminary data.</text>
</comment>
<keyword evidence="3" id="KW-1185">Reference proteome</keyword>
<evidence type="ECO:0008006" key="4">
    <source>
        <dbReference type="Google" id="ProtNLM"/>
    </source>
</evidence>
<dbReference type="EMBL" id="JARQWQ010000036">
    <property type="protein sequence ID" value="KAK2560555.1"/>
    <property type="molecule type" value="Genomic_DNA"/>
</dbReference>
<feature type="transmembrane region" description="Helical" evidence="1">
    <location>
        <begin position="20"/>
        <end position="46"/>
    </location>
</feature>
<reference evidence="2" key="1">
    <citation type="journal article" date="2023" name="G3 (Bethesda)">
        <title>Whole genome assembly and annotation of the endangered Caribbean coral Acropora cervicornis.</title>
        <authorList>
            <person name="Selwyn J.D."/>
            <person name="Vollmer S.V."/>
        </authorList>
    </citation>
    <scope>NUCLEOTIDE SEQUENCE</scope>
    <source>
        <strain evidence="2">K2</strain>
    </source>
</reference>
<feature type="transmembrane region" description="Helical" evidence="1">
    <location>
        <begin position="66"/>
        <end position="86"/>
    </location>
</feature>
<keyword evidence="1" id="KW-1133">Transmembrane helix</keyword>
<protein>
    <recommendedName>
        <fullName evidence="4">Transmembrane protein</fullName>
    </recommendedName>
</protein>
<evidence type="ECO:0000256" key="1">
    <source>
        <dbReference type="SAM" id="Phobius"/>
    </source>
</evidence>
<proteinExistence type="predicted"/>
<keyword evidence="1" id="KW-0812">Transmembrane</keyword>
<dbReference type="Proteomes" id="UP001249851">
    <property type="component" value="Unassembled WGS sequence"/>
</dbReference>